<organism evidence="2">
    <name type="scientific">Candidatus Thiocaldithrix dubininis</name>
    <dbReference type="NCBI Taxonomy" id="3080823"/>
    <lineage>
        <taxon>Bacteria</taxon>
        <taxon>Pseudomonadati</taxon>
        <taxon>Pseudomonadota</taxon>
        <taxon>Gammaproteobacteria</taxon>
        <taxon>Thiotrichales</taxon>
        <taxon>Thiotrichaceae</taxon>
        <taxon>Candidatus Thiocaldithrix</taxon>
    </lineage>
</organism>
<dbReference type="KEGG" id="tdu:QJT80_15050"/>
<protein>
    <submittedName>
        <fullName evidence="2">Uncharacterized protein</fullName>
    </submittedName>
</protein>
<proteinExistence type="predicted"/>
<dbReference type="AlphaFoldDB" id="A0AA95KFB2"/>
<reference evidence="2" key="1">
    <citation type="journal article" date="2023" name="Int. J. Mol. Sci.">
        <title>Metagenomics Revealed a New Genus 'Candidatus Thiocaldithrix dubininis' gen. nov., sp. nov. and a New Species 'Candidatus Thiothrix putei' sp. nov. in the Family Thiotrichaceae, Some Members of Which Have Traits of Both Na+- and H+-Motive Energetics.</title>
        <authorList>
            <person name="Ravin N.V."/>
            <person name="Muntyan M.S."/>
            <person name="Smolyakov D.D."/>
            <person name="Rudenko T.S."/>
            <person name="Beletsky A.V."/>
            <person name="Mardanov A.V."/>
            <person name="Grabovich M.Y."/>
        </authorList>
    </citation>
    <scope>NUCLEOTIDE SEQUENCE</scope>
    <source>
        <strain evidence="2">GKL-01</strain>
    </source>
</reference>
<reference evidence="2" key="2">
    <citation type="submission" date="2023-04" db="EMBL/GenBank/DDBJ databases">
        <authorList>
            <person name="Beletskiy A.V."/>
            <person name="Mardanov A.V."/>
            <person name="Ravin N.V."/>
        </authorList>
    </citation>
    <scope>NUCLEOTIDE SEQUENCE</scope>
    <source>
        <strain evidence="2">GKL-01</strain>
    </source>
</reference>
<evidence type="ECO:0000256" key="1">
    <source>
        <dbReference type="SAM" id="MobiDB-lite"/>
    </source>
</evidence>
<sequence>MSATNNTATNDELRSKTMPNLLEAFELLTSLPDDFMQEGRNDVLPQKRNGKQKSNLKLED</sequence>
<accession>A0AA95KFB2</accession>
<dbReference type="Proteomes" id="UP001300672">
    <property type="component" value="Chromosome"/>
</dbReference>
<dbReference type="EMBL" id="CP124755">
    <property type="protein sequence ID" value="WGZ90781.1"/>
    <property type="molecule type" value="Genomic_DNA"/>
</dbReference>
<feature type="region of interest" description="Disordered" evidence="1">
    <location>
        <begin position="36"/>
        <end position="60"/>
    </location>
</feature>
<evidence type="ECO:0000313" key="2">
    <source>
        <dbReference type="EMBL" id="WGZ90781.1"/>
    </source>
</evidence>
<name>A0AA95KFB2_9GAMM</name>
<gene>
    <name evidence="2" type="ORF">QJT80_15050</name>
</gene>